<accession>A0A224Y214</accession>
<proteinExistence type="predicted"/>
<name>A0A224Y214_9HEMI</name>
<feature type="signal peptide" evidence="1">
    <location>
        <begin position="1"/>
        <end position="18"/>
    </location>
</feature>
<evidence type="ECO:0000256" key="1">
    <source>
        <dbReference type="SAM" id="SignalP"/>
    </source>
</evidence>
<organism evidence="2">
    <name type="scientific">Panstrongylus lignarius</name>
    <dbReference type="NCBI Taxonomy" id="156445"/>
    <lineage>
        <taxon>Eukaryota</taxon>
        <taxon>Metazoa</taxon>
        <taxon>Ecdysozoa</taxon>
        <taxon>Arthropoda</taxon>
        <taxon>Hexapoda</taxon>
        <taxon>Insecta</taxon>
        <taxon>Pterygota</taxon>
        <taxon>Neoptera</taxon>
        <taxon>Paraneoptera</taxon>
        <taxon>Hemiptera</taxon>
        <taxon>Heteroptera</taxon>
        <taxon>Panheteroptera</taxon>
        <taxon>Cimicomorpha</taxon>
        <taxon>Reduviidae</taxon>
        <taxon>Triatominae</taxon>
        <taxon>Panstrongylus</taxon>
    </lineage>
</organism>
<dbReference type="EMBL" id="GFTR01001957">
    <property type="protein sequence ID" value="JAW14469.1"/>
    <property type="molecule type" value="Transcribed_RNA"/>
</dbReference>
<evidence type="ECO:0000313" key="2">
    <source>
        <dbReference type="EMBL" id="JAW14469.1"/>
    </source>
</evidence>
<dbReference type="AlphaFoldDB" id="A0A224Y214"/>
<keyword evidence="1" id="KW-0732">Signal</keyword>
<protein>
    <submittedName>
        <fullName evidence="2">Putative secreted protein</fullName>
    </submittedName>
</protein>
<feature type="chain" id="PRO_5013324956" evidence="1">
    <location>
        <begin position="19"/>
        <end position="117"/>
    </location>
</feature>
<sequence>MMANLILILMAGPRWCASATAASSCSSSICSRRSVRFLPRAATISLNFFSTRFISISASFANIFGFSEGIATPPFTVSHSPSPSSSSSLRNFFLSFSFLSFFFSRFSSSSRSVVLQE</sequence>
<reference evidence="2" key="1">
    <citation type="journal article" date="2018" name="PLoS Negl. Trop. Dis.">
        <title>An insight into the salivary gland and fat body transcriptome of Panstrongylus lignarius (Hemiptera: Heteroptera), the main vector of Chagas disease in Peru.</title>
        <authorList>
            <person name="Nevoa J.C."/>
            <person name="Mendes M.T."/>
            <person name="da Silva M.V."/>
            <person name="Soares S.C."/>
            <person name="Oliveira C.J.F."/>
            <person name="Ribeiro J.M.C."/>
        </authorList>
    </citation>
    <scope>NUCLEOTIDE SEQUENCE</scope>
</reference>